<dbReference type="OrthoDB" id="9811483at2"/>
<feature type="transmembrane region" description="Helical" evidence="5">
    <location>
        <begin position="563"/>
        <end position="584"/>
    </location>
</feature>
<feature type="transmembrane region" description="Helical" evidence="5">
    <location>
        <begin position="21"/>
        <end position="44"/>
    </location>
</feature>
<comment type="caution">
    <text evidence="6">The sequence shown here is derived from an EMBL/GenBank/DDBJ whole genome shotgun (WGS) entry which is preliminary data.</text>
</comment>
<evidence type="ECO:0000313" key="6">
    <source>
        <dbReference type="EMBL" id="OPJ60187.1"/>
    </source>
</evidence>
<evidence type="ECO:0000313" key="8">
    <source>
        <dbReference type="Proteomes" id="UP000191056"/>
    </source>
</evidence>
<dbReference type="EMBL" id="MZGT01000042">
    <property type="protein sequence ID" value="OPJ60187.1"/>
    <property type="molecule type" value="Genomic_DNA"/>
</dbReference>
<dbReference type="InterPro" id="IPR017501">
    <property type="entry name" value="Phage_infect_YhgE_C"/>
</dbReference>
<evidence type="ECO:0000256" key="4">
    <source>
        <dbReference type="ARBA" id="ARBA00023136"/>
    </source>
</evidence>
<dbReference type="Proteomes" id="UP000191056">
    <property type="component" value="Unassembled WGS sequence"/>
</dbReference>
<dbReference type="NCBIfam" id="TIGR03062">
    <property type="entry name" value="pip_yhgE_Cterm"/>
    <property type="match status" value="1"/>
</dbReference>
<keyword evidence="4 5" id="KW-0472">Membrane</keyword>
<protein>
    <submittedName>
        <fullName evidence="6">ABC-2 family transporter protein</fullName>
    </submittedName>
    <submittedName>
        <fullName evidence="7">YhgE/Pip domain-containing protein</fullName>
    </submittedName>
</protein>
<comment type="subcellular location">
    <subcellularLocation>
        <location evidence="1">Membrane</location>
        <topology evidence="1">Multi-pass membrane protein</topology>
    </subcellularLocation>
</comment>
<gene>
    <name evidence="6" type="ORF">CLCHR_31200</name>
    <name evidence="7" type="ORF">D2A34_18365</name>
</gene>
<evidence type="ECO:0000256" key="1">
    <source>
        <dbReference type="ARBA" id="ARBA00004141"/>
    </source>
</evidence>
<dbReference type="Gene3D" id="3.40.1710.10">
    <property type="entry name" value="abc type-2 transporter like domain"/>
    <property type="match status" value="1"/>
</dbReference>
<sequence>MSIILKIYKRDIKKIISNKPLMIIIAGLLFVPALYAWINIIASWDPYGNTKGLLVAVVNNDKGSKIQSIEINIGNEVVDKLKNNQSIGWTFVDESEAESGVKYGKYYASITIPENFSSNLLSITANGEPTKANLIYAVNEKINAIAPKITKSGLTTLQSEITSSVTKEVSNTVLNYMSAYGVELEQLKPKMEEFINMVSNIDANLPQIGEGINNAYNGAVDMNNFIRNIQENVPNITNSLNNAQNVIKSSNDFFSKVNGTIKNISPYIRTDLAGAKANADTVKNNLSSINNSINTDVKGQQEALKSSVNNLNNAISTINNDINILQSVNNMLHSNLLSNFISKMQNIRDQLVQNKLNLDNVISALSSGNAISSDAVNSAIQNIDKTSQLIDESISNFDNTISPQINNLVNNTTDMANNSLGLLESAKNNMPLINSLLKDANIGTDLGAAQLKDIKDKFPQAQETIHSNVEKFKNLNNDQKFNELTDFLHKNTKDVSDFLANPIELVQNRVFPIPNYGSAMSPFYSTLAIWVGGFTLLSILSIHVEPLEDGKNLATTKMFFGRFLTLATLSLLQTIIIILGNFFIIKTYAVSPVVFLIFSMYVGLVFIMIIYTLVSVFGNVGKALALIIMVLQVSASGGTFPIQLTPKFFQNISPMLPFTYAIGGMREAEGGIIWSSLYYNAGILSIYFFISIIISIFLKEKVNKKSEKFVKRMRESGLVGE</sequence>
<dbReference type="InterPro" id="IPR051328">
    <property type="entry name" value="T7SS_ABC-Transporter"/>
</dbReference>
<feature type="transmembrane region" description="Helical" evidence="5">
    <location>
        <begin position="523"/>
        <end position="542"/>
    </location>
</feature>
<reference evidence="7 9" key="2">
    <citation type="submission" date="2018-08" db="EMBL/GenBank/DDBJ databases">
        <title>Genome of Clostridium chromiireducens C1, DSM12136.</title>
        <authorList>
            <person name="Xing M."/>
            <person name="Wei Y."/>
            <person name="Ang E.L."/>
            <person name="Zhao H."/>
            <person name="Zhang Y."/>
        </authorList>
    </citation>
    <scope>NUCLEOTIDE SEQUENCE [LARGE SCALE GENOMIC DNA]</scope>
    <source>
        <strain evidence="7 9">C1</strain>
    </source>
</reference>
<evidence type="ECO:0000256" key="5">
    <source>
        <dbReference type="SAM" id="Phobius"/>
    </source>
</evidence>
<keyword evidence="2 5" id="KW-0812">Transmembrane</keyword>
<dbReference type="PANTHER" id="PTHR43077:SF10">
    <property type="entry name" value="TRANSPORT PERMEASE PROTEIN"/>
    <property type="match status" value="1"/>
</dbReference>
<organism evidence="6 8">
    <name type="scientific">Clostridium chromiireducens</name>
    <dbReference type="NCBI Taxonomy" id="225345"/>
    <lineage>
        <taxon>Bacteria</taxon>
        <taxon>Bacillati</taxon>
        <taxon>Bacillota</taxon>
        <taxon>Clostridia</taxon>
        <taxon>Eubacteriales</taxon>
        <taxon>Clostridiaceae</taxon>
        <taxon>Clostridium</taxon>
    </lineage>
</organism>
<dbReference type="EMBL" id="QXDJ01000004">
    <property type="protein sequence ID" value="RII33688.1"/>
    <property type="molecule type" value="Genomic_DNA"/>
</dbReference>
<dbReference type="NCBIfam" id="TIGR03061">
    <property type="entry name" value="pip_yhgE_Nterm"/>
    <property type="match status" value="1"/>
</dbReference>
<feature type="transmembrane region" description="Helical" evidence="5">
    <location>
        <begin position="677"/>
        <end position="698"/>
    </location>
</feature>
<dbReference type="AlphaFoldDB" id="A0A1V4IL43"/>
<keyword evidence="3 5" id="KW-1133">Transmembrane helix</keyword>
<evidence type="ECO:0000313" key="9">
    <source>
        <dbReference type="Proteomes" id="UP000265930"/>
    </source>
</evidence>
<name>A0A1V4IL43_9CLOT</name>
<reference evidence="6 8" key="1">
    <citation type="submission" date="2017-03" db="EMBL/GenBank/DDBJ databases">
        <title>Genome sequence of Clostridium chromiireducens DSM 23318.</title>
        <authorList>
            <person name="Poehlein A."/>
            <person name="Daniel R."/>
        </authorList>
    </citation>
    <scope>NUCLEOTIDE SEQUENCE [LARGE SCALE GENOMIC DNA]</scope>
    <source>
        <strain evidence="6 8">DSM 23318</strain>
    </source>
</reference>
<dbReference type="GO" id="GO:0016020">
    <property type="term" value="C:membrane"/>
    <property type="evidence" value="ECO:0007669"/>
    <property type="project" value="UniProtKB-SubCell"/>
</dbReference>
<keyword evidence="8" id="KW-1185">Reference proteome</keyword>
<dbReference type="Proteomes" id="UP000265930">
    <property type="component" value="Unassembled WGS sequence"/>
</dbReference>
<dbReference type="InterPro" id="IPR017500">
    <property type="entry name" value="Phage_infect_YhgE_N"/>
</dbReference>
<proteinExistence type="predicted"/>
<evidence type="ECO:0000313" key="7">
    <source>
        <dbReference type="EMBL" id="RII33688.1"/>
    </source>
</evidence>
<dbReference type="STRING" id="225345.CLCHR_31200"/>
<feature type="transmembrane region" description="Helical" evidence="5">
    <location>
        <begin position="590"/>
        <end position="611"/>
    </location>
</feature>
<dbReference type="PANTHER" id="PTHR43077">
    <property type="entry name" value="TRANSPORT PERMEASE YVFS-RELATED"/>
    <property type="match status" value="1"/>
</dbReference>
<evidence type="ECO:0000256" key="3">
    <source>
        <dbReference type="ARBA" id="ARBA00022989"/>
    </source>
</evidence>
<evidence type="ECO:0000256" key="2">
    <source>
        <dbReference type="ARBA" id="ARBA00022692"/>
    </source>
</evidence>
<dbReference type="RefSeq" id="WP_079440731.1">
    <property type="nucleotide sequence ID" value="NZ_MZGT01000042.1"/>
</dbReference>
<feature type="transmembrane region" description="Helical" evidence="5">
    <location>
        <begin position="623"/>
        <end position="644"/>
    </location>
</feature>
<accession>A0A1V4IL43</accession>